<dbReference type="PROSITE" id="PS50016">
    <property type="entry name" value="ZF_PHD_2"/>
    <property type="match status" value="1"/>
</dbReference>
<dbReference type="SMART" id="SM00343">
    <property type="entry name" value="ZnF_C2HC"/>
    <property type="match status" value="1"/>
</dbReference>
<comment type="caution">
    <text evidence="9">The sequence shown here is derived from an EMBL/GenBank/DDBJ whole genome shotgun (WGS) entry which is preliminary data.</text>
</comment>
<evidence type="ECO:0000256" key="5">
    <source>
        <dbReference type="SAM" id="Coils"/>
    </source>
</evidence>
<dbReference type="Proteomes" id="UP001152888">
    <property type="component" value="Unassembled WGS sequence"/>
</dbReference>
<feature type="compositionally biased region" description="Polar residues" evidence="6">
    <location>
        <begin position="509"/>
        <end position="583"/>
    </location>
</feature>
<dbReference type="InterPro" id="IPR019787">
    <property type="entry name" value="Znf_PHD-finger"/>
</dbReference>
<dbReference type="PROSITE" id="PS50158">
    <property type="entry name" value="ZF_CCHC"/>
    <property type="match status" value="1"/>
</dbReference>
<proteinExistence type="predicted"/>
<keyword evidence="10" id="KW-1185">Reference proteome</keyword>
<evidence type="ECO:0000256" key="6">
    <source>
        <dbReference type="SAM" id="MobiDB-lite"/>
    </source>
</evidence>
<feature type="domain" description="CCHC-type" evidence="8">
    <location>
        <begin position="494"/>
        <end position="510"/>
    </location>
</feature>
<dbReference type="InterPro" id="IPR001878">
    <property type="entry name" value="Znf_CCHC"/>
</dbReference>
<dbReference type="AlphaFoldDB" id="A0A9P0PMD2"/>
<reference evidence="9" key="1">
    <citation type="submission" date="2022-03" db="EMBL/GenBank/DDBJ databases">
        <authorList>
            <person name="Sayadi A."/>
        </authorList>
    </citation>
    <scope>NUCLEOTIDE SEQUENCE</scope>
</reference>
<evidence type="ECO:0000313" key="10">
    <source>
        <dbReference type="Proteomes" id="UP001152888"/>
    </source>
</evidence>
<keyword evidence="5" id="KW-0175">Coiled coil</keyword>
<dbReference type="Gene3D" id="4.10.60.10">
    <property type="entry name" value="Zinc finger, CCHC-type"/>
    <property type="match status" value="1"/>
</dbReference>
<evidence type="ECO:0008006" key="11">
    <source>
        <dbReference type="Google" id="ProtNLM"/>
    </source>
</evidence>
<dbReference type="EMBL" id="CAKOFQ010007073">
    <property type="protein sequence ID" value="CAH1989786.1"/>
    <property type="molecule type" value="Genomic_DNA"/>
</dbReference>
<keyword evidence="1" id="KW-0479">Metal-binding</keyword>
<evidence type="ECO:0000256" key="3">
    <source>
        <dbReference type="ARBA" id="ARBA00022833"/>
    </source>
</evidence>
<feature type="region of interest" description="Disordered" evidence="6">
    <location>
        <begin position="509"/>
        <end position="593"/>
    </location>
</feature>
<feature type="domain" description="PHD-type" evidence="7">
    <location>
        <begin position="116"/>
        <end position="170"/>
    </location>
</feature>
<dbReference type="GO" id="GO:0003676">
    <property type="term" value="F:nucleic acid binding"/>
    <property type="evidence" value="ECO:0007669"/>
    <property type="project" value="InterPro"/>
</dbReference>
<dbReference type="InterPro" id="IPR001965">
    <property type="entry name" value="Znf_PHD"/>
</dbReference>
<dbReference type="SUPFAM" id="SSF57903">
    <property type="entry name" value="FYVE/PHD zinc finger"/>
    <property type="match status" value="1"/>
</dbReference>
<dbReference type="OrthoDB" id="6780450at2759"/>
<evidence type="ECO:0000259" key="7">
    <source>
        <dbReference type="PROSITE" id="PS50016"/>
    </source>
</evidence>
<evidence type="ECO:0000259" key="8">
    <source>
        <dbReference type="PROSITE" id="PS50158"/>
    </source>
</evidence>
<feature type="coiled-coil region" evidence="5">
    <location>
        <begin position="189"/>
        <end position="216"/>
    </location>
</feature>
<protein>
    <recommendedName>
        <fullName evidence="11">PHD-type domain-containing protein</fullName>
    </recommendedName>
</protein>
<gene>
    <name evidence="9" type="ORF">ACAOBT_LOCUS19285</name>
</gene>
<evidence type="ECO:0000313" key="9">
    <source>
        <dbReference type="EMBL" id="CAH1989786.1"/>
    </source>
</evidence>
<dbReference type="SUPFAM" id="SSF57756">
    <property type="entry name" value="Retrovirus zinc finger-like domains"/>
    <property type="match status" value="1"/>
</dbReference>
<dbReference type="SMART" id="SM00249">
    <property type="entry name" value="PHD"/>
    <property type="match status" value="1"/>
</dbReference>
<evidence type="ECO:0000256" key="1">
    <source>
        <dbReference type="ARBA" id="ARBA00022723"/>
    </source>
</evidence>
<dbReference type="Gene3D" id="3.30.40.10">
    <property type="entry name" value="Zinc/RING finger domain, C3HC4 (zinc finger)"/>
    <property type="match status" value="1"/>
</dbReference>
<sequence length="630" mass="68858">MGVPAARGSSRQSSARWGSVPVCLVKGNKTGYLPVGILHIILSEAAPALPAKLSSVSVFGIGAEAALLPGNGEFVPEVTDNSSSLVSAVCASMGEAVGIDRSEMPAGADVALSRGDRICEICGDEIRKSGGITCDAENCSISIHTKCFENIAKLFFTERKNWRCKGCTIKCKSTPNTPATDVIVLRHEVECLNREKELLVNLNSELKCNNELLKEKLSFTSSESSSYAAKTRGPFLNQANTGTVSCSTAKKSQNKHILSSAGIIVKSNNNSIANTDVLNDIKNNINPKDLQLCLSGIKKIRNGVVICCDDDKSLVKLKEHVSNKLGRKYEVSNTKLYNPRIMVKNIQVPENSSVADIIDNISSINDLQDLQNREIKFVTKLNYPNATHLVLEVSPELLYRKLGCPNVLALKLLISLASAFVEMIGHPVVVVSVFILEATSNSRIGATVPEYNHILSFRRQVYITPLESNQIPESIEITHDSLSYRIFLSLDSQKCFKCKLSGHIASHCPSVNNTPLTNNSNTQYSQPEISATETTQRIEQNHSKTTVFLPSSQPSNKEIPVQTSNTSHEPRSVYSQRKAQSESGEPAGQFRSPPSPEIIVVRYRCLVKTMFLDQSHQILIGTKKSRCVAQ</sequence>
<dbReference type="InterPro" id="IPR013083">
    <property type="entry name" value="Znf_RING/FYVE/PHD"/>
</dbReference>
<name>A0A9P0PMD2_ACAOB</name>
<dbReference type="InterPro" id="IPR036875">
    <property type="entry name" value="Znf_CCHC_sf"/>
</dbReference>
<evidence type="ECO:0000256" key="2">
    <source>
        <dbReference type="ARBA" id="ARBA00022771"/>
    </source>
</evidence>
<keyword evidence="2 4" id="KW-0863">Zinc-finger</keyword>
<dbReference type="GO" id="GO:0008270">
    <property type="term" value="F:zinc ion binding"/>
    <property type="evidence" value="ECO:0007669"/>
    <property type="project" value="UniProtKB-KW"/>
</dbReference>
<accession>A0A9P0PMD2</accession>
<dbReference type="InterPro" id="IPR011011">
    <property type="entry name" value="Znf_FYVE_PHD"/>
</dbReference>
<evidence type="ECO:0000256" key="4">
    <source>
        <dbReference type="PROSITE-ProRule" id="PRU00047"/>
    </source>
</evidence>
<keyword evidence="3" id="KW-0862">Zinc</keyword>
<organism evidence="9 10">
    <name type="scientific">Acanthoscelides obtectus</name>
    <name type="common">Bean weevil</name>
    <name type="synonym">Bruchus obtectus</name>
    <dbReference type="NCBI Taxonomy" id="200917"/>
    <lineage>
        <taxon>Eukaryota</taxon>
        <taxon>Metazoa</taxon>
        <taxon>Ecdysozoa</taxon>
        <taxon>Arthropoda</taxon>
        <taxon>Hexapoda</taxon>
        <taxon>Insecta</taxon>
        <taxon>Pterygota</taxon>
        <taxon>Neoptera</taxon>
        <taxon>Endopterygota</taxon>
        <taxon>Coleoptera</taxon>
        <taxon>Polyphaga</taxon>
        <taxon>Cucujiformia</taxon>
        <taxon>Chrysomeloidea</taxon>
        <taxon>Chrysomelidae</taxon>
        <taxon>Bruchinae</taxon>
        <taxon>Bruchini</taxon>
        <taxon>Acanthoscelides</taxon>
    </lineage>
</organism>